<reference evidence="1 2" key="1">
    <citation type="journal article" date="2014" name="Science">
        <title>Plant genetics. Early allopolyploid evolution in the post-Neolithic Brassica napus oilseed genome.</title>
        <authorList>
            <person name="Chalhoub B."/>
            <person name="Denoeud F."/>
            <person name="Liu S."/>
            <person name="Parkin I.A."/>
            <person name="Tang H."/>
            <person name="Wang X."/>
            <person name="Chiquet J."/>
            <person name="Belcram H."/>
            <person name="Tong C."/>
            <person name="Samans B."/>
            <person name="Correa M."/>
            <person name="Da Silva C."/>
            <person name="Just J."/>
            <person name="Falentin C."/>
            <person name="Koh C.S."/>
            <person name="Le Clainche I."/>
            <person name="Bernard M."/>
            <person name="Bento P."/>
            <person name="Noel B."/>
            <person name="Labadie K."/>
            <person name="Alberti A."/>
            <person name="Charles M."/>
            <person name="Arnaud D."/>
            <person name="Guo H."/>
            <person name="Daviaud C."/>
            <person name="Alamery S."/>
            <person name="Jabbari K."/>
            <person name="Zhao M."/>
            <person name="Edger P.P."/>
            <person name="Chelaifa H."/>
            <person name="Tack D."/>
            <person name="Lassalle G."/>
            <person name="Mestiri I."/>
            <person name="Schnel N."/>
            <person name="Le Paslier M.C."/>
            <person name="Fan G."/>
            <person name="Renault V."/>
            <person name="Bayer P.E."/>
            <person name="Golicz A.A."/>
            <person name="Manoli S."/>
            <person name="Lee T.H."/>
            <person name="Thi V.H."/>
            <person name="Chalabi S."/>
            <person name="Hu Q."/>
            <person name="Fan C."/>
            <person name="Tollenaere R."/>
            <person name="Lu Y."/>
            <person name="Battail C."/>
            <person name="Shen J."/>
            <person name="Sidebottom C.H."/>
            <person name="Wang X."/>
            <person name="Canaguier A."/>
            <person name="Chauveau A."/>
            <person name="Berard A."/>
            <person name="Deniot G."/>
            <person name="Guan M."/>
            <person name="Liu Z."/>
            <person name="Sun F."/>
            <person name="Lim Y.P."/>
            <person name="Lyons E."/>
            <person name="Town C.D."/>
            <person name="Bancroft I."/>
            <person name="Wang X."/>
            <person name="Meng J."/>
            <person name="Ma J."/>
            <person name="Pires J.C."/>
            <person name="King G.J."/>
            <person name="Brunel D."/>
            <person name="Delourme R."/>
            <person name="Renard M."/>
            <person name="Aury J.M."/>
            <person name="Adams K.L."/>
            <person name="Batley J."/>
            <person name="Snowdon R.J."/>
            <person name="Tost J."/>
            <person name="Edwards D."/>
            <person name="Zhou Y."/>
            <person name="Hua W."/>
            <person name="Sharpe A.G."/>
            <person name="Paterson A.H."/>
            <person name="Guan C."/>
            <person name="Wincker P."/>
        </authorList>
    </citation>
    <scope>NUCLEOTIDE SEQUENCE [LARGE SCALE GENOMIC DNA]</scope>
    <source>
        <strain evidence="2">cv. Darmor-bzh</strain>
    </source>
</reference>
<gene>
    <name evidence="1" type="primary">BnaC02g06600D</name>
    <name evidence="1" type="ORF">GSBRNA2T00065390001</name>
</gene>
<name>A0A078HMS8_BRANA</name>
<evidence type="ECO:0000313" key="2">
    <source>
        <dbReference type="Proteomes" id="UP000028999"/>
    </source>
</evidence>
<keyword evidence="2" id="KW-1185">Reference proteome</keyword>
<proteinExistence type="predicted"/>
<dbReference type="STRING" id="3708.A0A078HMS8"/>
<organism evidence="1 2">
    <name type="scientific">Brassica napus</name>
    <name type="common">Rape</name>
    <dbReference type="NCBI Taxonomy" id="3708"/>
    <lineage>
        <taxon>Eukaryota</taxon>
        <taxon>Viridiplantae</taxon>
        <taxon>Streptophyta</taxon>
        <taxon>Embryophyta</taxon>
        <taxon>Tracheophyta</taxon>
        <taxon>Spermatophyta</taxon>
        <taxon>Magnoliopsida</taxon>
        <taxon>eudicotyledons</taxon>
        <taxon>Gunneridae</taxon>
        <taxon>Pentapetalae</taxon>
        <taxon>rosids</taxon>
        <taxon>malvids</taxon>
        <taxon>Brassicales</taxon>
        <taxon>Brassicaceae</taxon>
        <taxon>Brassiceae</taxon>
        <taxon>Brassica</taxon>
    </lineage>
</organism>
<sequence length="47" mass="5388">MTMPSPVVDNSAGDWMVYLHLAKGQLKFIEQEAPHVFKPIDNDYLKI</sequence>
<dbReference type="AlphaFoldDB" id="A0A078HMS8"/>
<evidence type="ECO:0000313" key="1">
    <source>
        <dbReference type="EMBL" id="CDY38113.1"/>
    </source>
</evidence>
<accession>A0A078HMS8</accession>
<dbReference type="Proteomes" id="UP000028999">
    <property type="component" value="Unassembled WGS sequence"/>
</dbReference>
<dbReference type="Gramene" id="CDY38113">
    <property type="protein sequence ID" value="CDY38113"/>
    <property type="gene ID" value="GSBRNA2T00065390001"/>
</dbReference>
<protein>
    <submittedName>
        <fullName evidence="1">BnaC02g06600D protein</fullName>
    </submittedName>
</protein>
<dbReference type="PaxDb" id="3708-A0A078HMS8"/>
<dbReference type="EMBL" id="LK032416">
    <property type="protein sequence ID" value="CDY38113.1"/>
    <property type="molecule type" value="Genomic_DNA"/>
</dbReference>